<keyword evidence="1" id="KW-0812">Transmembrane</keyword>
<evidence type="ECO:0000256" key="1">
    <source>
        <dbReference type="SAM" id="Phobius"/>
    </source>
</evidence>
<gene>
    <name evidence="2" type="ORF">WJX64_06835</name>
</gene>
<dbReference type="RefSeq" id="WP_342112711.1">
    <property type="nucleotide sequence ID" value="NZ_JBCAUN010000001.1"/>
</dbReference>
<protein>
    <submittedName>
        <fullName evidence="2">Uncharacterized protein</fullName>
    </submittedName>
</protein>
<dbReference type="Proteomes" id="UP001425155">
    <property type="component" value="Unassembled WGS sequence"/>
</dbReference>
<accession>A0ABU9W2M5</accession>
<evidence type="ECO:0000313" key="3">
    <source>
        <dbReference type="Proteomes" id="UP001425155"/>
    </source>
</evidence>
<proteinExistence type="predicted"/>
<comment type="caution">
    <text evidence="2">The sequence shown here is derived from an EMBL/GenBank/DDBJ whole genome shotgun (WGS) entry which is preliminary data.</text>
</comment>
<name>A0ABU9W2M5_9MICO</name>
<keyword evidence="3" id="KW-1185">Reference proteome</keyword>
<reference evidence="2 3" key="1">
    <citation type="submission" date="2024-03" db="EMBL/GenBank/DDBJ databases">
        <title>YIM 134122 draft genome.</title>
        <authorList>
            <person name="Zuo S."/>
            <person name="Xiong L."/>
        </authorList>
    </citation>
    <scope>NUCLEOTIDE SEQUENCE [LARGE SCALE GENOMIC DNA]</scope>
    <source>
        <strain evidence="2 3">YIM 134122</strain>
    </source>
</reference>
<keyword evidence="1" id="KW-1133">Transmembrane helix</keyword>
<dbReference type="EMBL" id="JBCLVG010000001">
    <property type="protein sequence ID" value="MEN1946252.1"/>
    <property type="molecule type" value="Genomic_DNA"/>
</dbReference>
<keyword evidence="1" id="KW-0472">Membrane</keyword>
<evidence type="ECO:0000313" key="2">
    <source>
        <dbReference type="EMBL" id="MEN1946252.1"/>
    </source>
</evidence>
<feature type="transmembrane region" description="Helical" evidence="1">
    <location>
        <begin position="6"/>
        <end position="26"/>
    </location>
</feature>
<organism evidence="2 3">
    <name type="scientific">Leifsonia stereocauli</name>
    <dbReference type="NCBI Taxonomy" id="3134136"/>
    <lineage>
        <taxon>Bacteria</taxon>
        <taxon>Bacillati</taxon>
        <taxon>Actinomycetota</taxon>
        <taxon>Actinomycetes</taxon>
        <taxon>Micrococcales</taxon>
        <taxon>Microbacteriaceae</taxon>
        <taxon>Leifsonia</taxon>
    </lineage>
</organism>
<sequence>MPEFLMWGVAIVILGGSLVVAVIAAVRVWRRDDDPTDGGPTDRD</sequence>